<sequence length="99" mass="10864">MATTSWSPQPLVFLLCLSSFTLILVLGQGDVPSALVFLSDVTYQFTLLSFKSLVTKDPYNVLSNWNSNISLCDWNEVSCSRGSQRVVALNLFGKALDGL</sequence>
<organism evidence="5">
    <name type="scientific">Nymphaea colorata</name>
    <name type="common">pocket water lily</name>
    <dbReference type="NCBI Taxonomy" id="210225"/>
    <lineage>
        <taxon>Eukaryota</taxon>
        <taxon>Viridiplantae</taxon>
        <taxon>Streptophyta</taxon>
        <taxon>Embryophyta</taxon>
        <taxon>Tracheophyta</taxon>
        <taxon>Spermatophyta</taxon>
        <taxon>Magnoliopsida</taxon>
        <taxon>Nymphaeales</taxon>
        <taxon>Nymphaeaceae</taxon>
        <taxon>Nymphaea</taxon>
    </lineage>
</organism>
<accession>A0A5K1C5P5</accession>
<proteinExistence type="predicted"/>
<dbReference type="InterPro" id="IPR032675">
    <property type="entry name" value="LRR_dom_sf"/>
</dbReference>
<dbReference type="AlphaFoldDB" id="A0A5K1C5P5"/>
<feature type="signal peptide" evidence="3">
    <location>
        <begin position="1"/>
        <end position="27"/>
    </location>
</feature>
<dbReference type="Gramene" id="NC4G0197900.1">
    <property type="protein sequence ID" value="NC4G0197900.1:cds"/>
    <property type="gene ID" value="NC4G0197900"/>
</dbReference>
<evidence type="ECO:0000313" key="5">
    <source>
        <dbReference type="EMBL" id="VVW22681.1"/>
    </source>
</evidence>
<protein>
    <recommendedName>
        <fullName evidence="4">Leucine-rich repeat-containing N-terminal plant-type domain-containing protein</fullName>
    </recommendedName>
</protein>
<keyword evidence="1" id="KW-0433">Leucine-rich repeat</keyword>
<evidence type="ECO:0000256" key="2">
    <source>
        <dbReference type="ARBA" id="ARBA00022737"/>
    </source>
</evidence>
<reference evidence="5" key="1">
    <citation type="submission" date="2019-09" db="EMBL/GenBank/DDBJ databases">
        <authorList>
            <person name="Zhang L."/>
        </authorList>
    </citation>
    <scope>NUCLEOTIDE SEQUENCE</scope>
</reference>
<keyword evidence="2" id="KW-0677">Repeat</keyword>
<keyword evidence="3" id="KW-0732">Signal</keyword>
<gene>
    <name evidence="5" type="ORF">NYM_LOCUS18154</name>
</gene>
<dbReference type="InterPro" id="IPR013210">
    <property type="entry name" value="LRR_N_plant-typ"/>
</dbReference>
<dbReference type="Pfam" id="PF08263">
    <property type="entry name" value="LRRNT_2"/>
    <property type="match status" value="1"/>
</dbReference>
<feature type="domain" description="Leucine-rich repeat-containing N-terminal plant-type" evidence="4">
    <location>
        <begin position="46"/>
        <end position="80"/>
    </location>
</feature>
<evidence type="ECO:0000256" key="1">
    <source>
        <dbReference type="ARBA" id="ARBA00022614"/>
    </source>
</evidence>
<dbReference type="Gene3D" id="3.80.10.10">
    <property type="entry name" value="Ribonuclease Inhibitor"/>
    <property type="match status" value="1"/>
</dbReference>
<feature type="chain" id="PRO_5023927573" description="Leucine-rich repeat-containing N-terminal plant-type domain-containing protein" evidence="3">
    <location>
        <begin position="28"/>
        <end position="99"/>
    </location>
</feature>
<name>A0A5K1C5P5_9MAGN</name>
<evidence type="ECO:0000259" key="4">
    <source>
        <dbReference type="Pfam" id="PF08263"/>
    </source>
</evidence>
<evidence type="ECO:0000256" key="3">
    <source>
        <dbReference type="SAM" id="SignalP"/>
    </source>
</evidence>
<dbReference type="EMBL" id="LR721782">
    <property type="protein sequence ID" value="VVW22681.1"/>
    <property type="molecule type" value="Genomic_DNA"/>
</dbReference>